<reference evidence="1" key="2">
    <citation type="submission" date="2021-09" db="EMBL/GenBank/DDBJ databases">
        <authorList>
            <person name="Gilroy R."/>
        </authorList>
    </citation>
    <scope>NUCLEOTIDE SEQUENCE</scope>
    <source>
        <strain evidence="1">CHK135-1449</strain>
    </source>
</reference>
<protein>
    <submittedName>
        <fullName evidence="1">Uncharacterized protein</fullName>
    </submittedName>
</protein>
<evidence type="ECO:0000313" key="2">
    <source>
        <dbReference type="Proteomes" id="UP000787156"/>
    </source>
</evidence>
<evidence type="ECO:0000313" key="1">
    <source>
        <dbReference type="EMBL" id="HJF27450.1"/>
    </source>
</evidence>
<dbReference type="AlphaFoldDB" id="A0A9D2URK5"/>
<comment type="caution">
    <text evidence="1">The sequence shown here is derived from an EMBL/GenBank/DDBJ whole genome shotgun (WGS) entry which is preliminary data.</text>
</comment>
<dbReference type="EMBL" id="DYWX01000045">
    <property type="protein sequence ID" value="HJF27450.1"/>
    <property type="molecule type" value="Genomic_DNA"/>
</dbReference>
<accession>A0A9D2URK5</accession>
<gene>
    <name evidence="1" type="ORF">K8V79_04255</name>
</gene>
<organism evidence="1 2">
    <name type="scientific">Acinetobacter lwoffii</name>
    <dbReference type="NCBI Taxonomy" id="28090"/>
    <lineage>
        <taxon>Bacteria</taxon>
        <taxon>Pseudomonadati</taxon>
        <taxon>Pseudomonadota</taxon>
        <taxon>Gammaproteobacteria</taxon>
        <taxon>Moraxellales</taxon>
        <taxon>Moraxellaceae</taxon>
        <taxon>Acinetobacter</taxon>
    </lineage>
</organism>
<sequence length="345" mass="40295">MLTRFQSIFKYGLVLSSLLFVGACQQPSEPQLEIEQAELKATLSPEHDFTLMCQNIEKNMAQINDQRTTFALEQINQDLKVCLPLMELAEQKHLMQHSTEMYQRFLNVERSEFQQRAFEQYSLEMAQHPTIQQSHFEQLTSRDQYLLKHKGQAYVELLDLGDGQLHYRRSPEYLARIFAPYLPAPEKTFIENLAEQNAEPVLINNRLQLEAADIAARGLFWEDYLQTYPQSSYTQDAKYLLKQYTYFLFRGTEASPVSADYRDRYSVDTSHLETIIGLSRGQKSTLSAQARLFLEFLDMSPEQRQQALPENYRNRSEAEQILYYAQISPPSQNYEKNCFRDAICL</sequence>
<dbReference type="Proteomes" id="UP000787156">
    <property type="component" value="Unassembled WGS sequence"/>
</dbReference>
<reference evidence="1" key="1">
    <citation type="journal article" date="2021" name="PeerJ">
        <title>Extensive microbial diversity within the chicken gut microbiome revealed by metagenomics and culture.</title>
        <authorList>
            <person name="Gilroy R."/>
            <person name="Ravi A."/>
            <person name="Getino M."/>
            <person name="Pursley I."/>
            <person name="Horton D.L."/>
            <person name="Alikhan N.F."/>
            <person name="Baker D."/>
            <person name="Gharbi K."/>
            <person name="Hall N."/>
            <person name="Watson M."/>
            <person name="Adriaenssens E.M."/>
            <person name="Foster-Nyarko E."/>
            <person name="Jarju S."/>
            <person name="Secka A."/>
            <person name="Antonio M."/>
            <person name="Oren A."/>
            <person name="Chaudhuri R.R."/>
            <person name="La Ragione R."/>
            <person name="Hildebrand F."/>
            <person name="Pallen M.J."/>
        </authorList>
    </citation>
    <scope>NUCLEOTIDE SEQUENCE</scope>
    <source>
        <strain evidence="1">CHK135-1449</strain>
    </source>
</reference>
<name>A0A9D2URK5_ACILW</name>
<dbReference type="PROSITE" id="PS51257">
    <property type="entry name" value="PROKAR_LIPOPROTEIN"/>
    <property type="match status" value="1"/>
</dbReference>
<proteinExistence type="predicted"/>